<dbReference type="InterPro" id="IPR046851">
    <property type="entry name" value="NBCH_WD40"/>
</dbReference>
<dbReference type="Pfam" id="PF20425">
    <property type="entry name" value="Neurobeachin"/>
    <property type="match status" value="1"/>
</dbReference>
<dbReference type="GO" id="GO:0008104">
    <property type="term" value="P:intracellular protein localization"/>
    <property type="evidence" value="ECO:0007669"/>
    <property type="project" value="TreeGrafter"/>
</dbReference>
<dbReference type="Pfam" id="PF14844">
    <property type="entry name" value="PH_BEACH"/>
    <property type="match status" value="1"/>
</dbReference>
<dbReference type="InterPro" id="IPR050865">
    <property type="entry name" value="BEACH_Domain"/>
</dbReference>
<dbReference type="InterPro" id="IPR031570">
    <property type="entry name" value="NBEA/BDCP_DUF4704"/>
</dbReference>
<dbReference type="Gene3D" id="2.130.10.10">
    <property type="entry name" value="YVTN repeat-like/Quinoprotein amine dehydrogenase"/>
    <property type="match status" value="1"/>
</dbReference>
<evidence type="ECO:0000313" key="8">
    <source>
        <dbReference type="EMBL" id="CBY23256.1"/>
    </source>
</evidence>
<dbReference type="GO" id="GO:0005829">
    <property type="term" value="C:cytosol"/>
    <property type="evidence" value="ECO:0007669"/>
    <property type="project" value="TreeGrafter"/>
</dbReference>
<dbReference type="InterPro" id="IPR001680">
    <property type="entry name" value="WD40_rpt"/>
</dbReference>
<dbReference type="InterPro" id="IPR023362">
    <property type="entry name" value="PH-BEACH_dom"/>
</dbReference>
<dbReference type="FunCoup" id="E4X0F7">
    <property type="interactions" value="283"/>
</dbReference>
<sequence length="2378" mass="266514">MVGVGEKSVADKFNVLKSAVGKIPDEEIVDTALNLLVNGRFDLETAFIVDGAEALCGLFDFITSIGPTLQGLVLSMFAAILRKSTYNLDQCSRAEIIPRSLELLSASEGLVADLLGDILSVLAGYNMSVSDLKKLVAKLRADDEGENEKSPKWLPNSLKLIDVLISAANISGPDAFFLFPGKSCAAIALPPVKAWPIQDGFSISVWFRLDPLNNLNIETDKPYLYCLRTSKGIGYSGHFVGGCLVITALKSKGKGFQQCVAVEFSPRKWHHVVIVHEYSRWKSSSIRCYADGVLANRVDMAWPIAAHTNQSELFDKCLLGCAETGDISRAFTGQFGAFYMFQETMTDLQVDGLYKLGPQYRNQLRFPHEAGHKITVEEREALYFSNLSEKILISYNPAAVDGNLTLESSPSDSVSSFVHTPHAQLLNGVEAVEVKSLKQALHSIGGLDAIWPLLGQIDIPQSDGTVNYELVPMLVDLVGRLLSSSGRFRQQALHERGFLLVAQALEKSSSQHLSDRLLKELIRIIEKIQKLPQNHGPALLRQLADYVLFNPSLWSNAPPKVQIDLQKYLSTQFIASQTVQKHIRRVSTTLIFLHALKNFYWIVAPRSQNDSKPEMVTRPNENELRSIRAYLLLFLKQLMSPKFSDNSKVYRPEEELNAIVNFLLTVQEDENLADLLELLVQLAVENPAGVALHLADPKGTACCFKLLTSTSESIRLSSIKLLSVILENTKPELKKELMEESGLWALLADRLCAHSPSLTTSIYTCLFELMVQSPIGDGVKPMNITPTTRIHHPELLKVIATVIRASPERLMHIRVLFLDDLIRLFSLSHENRKIMLQQSVWQDWLIALGSLKPQNQDDHACQEKVYSLLNILLHHSIKWEWGGWRVWVDSMALVHSGVSKVQHQAEMEKLYSVNEPESITPTSVDSSKELSAFRIPEFNWCHYHYRILTEVLEEIEEDLENLYQDPTLAGSLDNQILMHNSLHLTSQLIDNLILATGGVLPILASATSPNFELDVVEASQGLSLKNAWKLFDKLIVVVDITLKVSTRMHYAAISISEVESEKSMQNGGILRQFLRAIAVTSVRNSLETRYCMPVDGEYVSPIASLLDIMINQSSPVSNMDHLLQEMDVERLRHIVYRDVDDVKNSQFLALATVYLVSVLMVSKYRDLLDPSIFAKLQKINIDDIKKKTEEQDNLSNDVHLESSAKDTPTKFNGKESPESKISEADNIRKALAELTVGAQPSSTNDGGNNISSVGAAYGSFVREQSIDNACSGSEKSTAEDDDDPHPQAQVSKTETAEAEDLPQVVVEEPATSDDISDKLILSLGNLNGLLRDILNDFSGYLTKTLTGSHGQSLVQEGLQSISSDQGSTVSLVMLLCSQEWQNSIQKNAGIAFIELINEGRLLSHNMKEHAVRVGNEAEFILNRARADDVKRQAEAESRHAQLITGTRREENACSTLIRAARRRDALQGGFTARKAYQSLVNPSGCWFRKERDRVYWKVDAWEDDTRRRKRMVKNPWGTNHAEATHKPSSNAIAEQEADTSKHPDLPKRISDLPVHSDNSTDHSVDDDFQDDESDSEQSMAVAAITYSFAAAMVAAGVYIPGTLSIHAEELYWEATENHPDYAKVSKKLLCYVDGCPGKWSFHEIRAIYSRRYLLQHTGIEIFLANRTSIMFNFDSNEVVQRVVEVLPRVGIGTGYGLPQTRKISLATGRQLFKWSNMTQRWSASEVSNFEYLMFINTIAGRSYQDLNQYPVFPWILKNYETESIDLNDATNYRDLSKPIGALNPQREAQFKERYEEWDEKSEVIPKFHYGTHYSTALFTLGWLVRVEPFTSIFIDIQGGKFDQPDRMFSSMLTSWKLTQRGSHDVKELIPELFYVIFPPQYKLSELFTNRNEYDLGKLSESDQRIDDVVLPPWAKTPEDFVRINRLALESEIVSSQLHKWIDLIFGYKQRGPEASKATNVFYYLTYEGKVDLNSIPDPVQKQACIDQIKSFGQTPSQLLIEPHPPRQPETVSVEEDSQEVRMVLKFVSNSPIVYLSSHTHPSLENPSIVTVTQSLLFNVNKWTKPSSTKVPIEPDPMMNKAGGIQKRQISDRLDQSIAISHKVLLVSADNRHIIVAGFWDRSFRVYSTENAKLEQAIFGHTAPTTLLSRSETYIGGDCYIVSGSKDTTLLLWYWNGRRQRIVGDSPNIYDNPSPRATLVGHNSEVTLASVCAELGMIASAATSGPILIHTITGELLRRLSPEETRPSQVIFSNDGFILCCFGKQKLVNFTINGAKVHEQMLEEEVSTLILNSDGNIAVSAGDNGKIYLHDAWTLKTLHSFPKIRLQKIHDKITVCDTAIQHLALTHDQQTIISGMKSGSVVAFKVDFKKWHISKTGKF</sequence>
<feature type="domain" description="BEACH-type PH" evidence="7">
    <location>
        <begin position="1579"/>
        <end position="1687"/>
    </location>
</feature>
<evidence type="ECO:0000256" key="3">
    <source>
        <dbReference type="ARBA" id="ARBA00022737"/>
    </source>
</evidence>
<dbReference type="SMART" id="SM01026">
    <property type="entry name" value="Beach"/>
    <property type="match status" value="1"/>
</dbReference>
<keyword evidence="4" id="KW-0472">Membrane</keyword>
<comment type="subcellular location">
    <subcellularLocation>
        <location evidence="1">Membrane</location>
    </subcellularLocation>
</comment>
<gene>
    <name evidence="8" type="ORF">GSOID_T00015190001</name>
</gene>
<dbReference type="GO" id="GO:0019901">
    <property type="term" value="F:protein kinase binding"/>
    <property type="evidence" value="ECO:0007669"/>
    <property type="project" value="TreeGrafter"/>
</dbReference>
<keyword evidence="3" id="KW-0677">Repeat</keyword>
<dbReference type="FunFam" id="1.10.1540.10:FF:000001">
    <property type="entry name" value="neurobeachin isoform X1"/>
    <property type="match status" value="1"/>
</dbReference>
<dbReference type="InterPro" id="IPR000409">
    <property type="entry name" value="BEACH_dom"/>
</dbReference>
<dbReference type="Pfam" id="PF13385">
    <property type="entry name" value="Laminin_G_3"/>
    <property type="match status" value="1"/>
</dbReference>
<evidence type="ECO:0000256" key="1">
    <source>
        <dbReference type="ARBA" id="ARBA00004370"/>
    </source>
</evidence>
<organism evidence="8">
    <name type="scientific">Oikopleura dioica</name>
    <name type="common">Tunicate</name>
    <dbReference type="NCBI Taxonomy" id="34765"/>
    <lineage>
        <taxon>Eukaryota</taxon>
        <taxon>Metazoa</taxon>
        <taxon>Chordata</taxon>
        <taxon>Tunicata</taxon>
        <taxon>Appendicularia</taxon>
        <taxon>Copelata</taxon>
        <taxon>Oikopleuridae</taxon>
        <taxon>Oikopleura</taxon>
    </lineage>
</organism>
<proteinExistence type="predicted"/>
<dbReference type="CDD" id="cd06071">
    <property type="entry name" value="Beach"/>
    <property type="match status" value="1"/>
</dbReference>
<feature type="region of interest" description="Disordered" evidence="5">
    <location>
        <begin position="1268"/>
        <end position="1304"/>
    </location>
</feature>
<dbReference type="GO" id="GO:0016020">
    <property type="term" value="C:membrane"/>
    <property type="evidence" value="ECO:0007669"/>
    <property type="project" value="UniProtKB-SubCell"/>
</dbReference>
<dbReference type="InterPro" id="IPR010508">
    <property type="entry name" value="NBEA-like_DUF1088"/>
</dbReference>
<dbReference type="InterPro" id="IPR013320">
    <property type="entry name" value="ConA-like_dom_sf"/>
</dbReference>
<dbReference type="SUPFAM" id="SSF48371">
    <property type="entry name" value="ARM repeat"/>
    <property type="match status" value="1"/>
</dbReference>
<dbReference type="InterPro" id="IPR011993">
    <property type="entry name" value="PH-like_dom_sf"/>
</dbReference>
<dbReference type="Pfam" id="PF15787">
    <property type="entry name" value="DUF4704"/>
    <property type="match status" value="1"/>
</dbReference>
<dbReference type="PANTHER" id="PTHR13743:SF162">
    <property type="entry name" value="NEUROBEACHIN"/>
    <property type="match status" value="1"/>
</dbReference>
<protein>
    <recommendedName>
        <fullName evidence="10">BEACH domain-containing protein</fullName>
    </recommendedName>
</protein>
<evidence type="ECO:0000256" key="4">
    <source>
        <dbReference type="ARBA" id="ARBA00023136"/>
    </source>
</evidence>
<dbReference type="Gene3D" id="2.60.120.200">
    <property type="match status" value="1"/>
</dbReference>
<keyword evidence="9" id="KW-1185">Reference proteome</keyword>
<dbReference type="InParanoid" id="E4X0F7"/>
<feature type="region of interest" description="Disordered" evidence="5">
    <location>
        <begin position="1191"/>
        <end position="1223"/>
    </location>
</feature>
<accession>E4X0F7</accession>
<evidence type="ECO:0000256" key="5">
    <source>
        <dbReference type="SAM" id="MobiDB-lite"/>
    </source>
</evidence>
<evidence type="ECO:0000259" key="6">
    <source>
        <dbReference type="PROSITE" id="PS50197"/>
    </source>
</evidence>
<dbReference type="SMART" id="SM00320">
    <property type="entry name" value="WD40"/>
    <property type="match status" value="5"/>
</dbReference>
<evidence type="ECO:0000313" key="9">
    <source>
        <dbReference type="Proteomes" id="UP000001307"/>
    </source>
</evidence>
<evidence type="ECO:0000256" key="2">
    <source>
        <dbReference type="ARBA" id="ARBA00022574"/>
    </source>
</evidence>
<dbReference type="Pfam" id="PF02138">
    <property type="entry name" value="Beach"/>
    <property type="match status" value="1"/>
</dbReference>
<feature type="compositionally biased region" description="Basic and acidic residues" evidence="5">
    <location>
        <begin position="1198"/>
        <end position="1223"/>
    </location>
</feature>
<dbReference type="Pfam" id="PF20426">
    <property type="entry name" value="NBCH_WD40"/>
    <property type="match status" value="1"/>
</dbReference>
<dbReference type="InterPro" id="IPR016024">
    <property type="entry name" value="ARM-type_fold"/>
</dbReference>
<dbReference type="Gene3D" id="2.30.29.30">
    <property type="entry name" value="Pleckstrin-homology domain (PH domain)/Phosphotyrosine-binding domain (PTB)"/>
    <property type="match status" value="1"/>
</dbReference>
<dbReference type="PROSITE" id="PS51783">
    <property type="entry name" value="PH_BEACH"/>
    <property type="match status" value="1"/>
</dbReference>
<feature type="compositionally biased region" description="Basic and acidic residues" evidence="5">
    <location>
        <begin position="1538"/>
        <end position="1550"/>
    </location>
</feature>
<keyword evidence="2" id="KW-0853">WD repeat</keyword>
<dbReference type="Gene3D" id="1.10.1540.10">
    <property type="entry name" value="BEACH domain"/>
    <property type="match status" value="1"/>
</dbReference>
<feature type="domain" description="BEACH" evidence="6">
    <location>
        <begin position="1706"/>
        <end position="2006"/>
    </location>
</feature>
<dbReference type="SUPFAM" id="SSF49899">
    <property type="entry name" value="Concanavalin A-like lectins/glucanases"/>
    <property type="match status" value="1"/>
</dbReference>
<dbReference type="Proteomes" id="UP000001307">
    <property type="component" value="Unassembled WGS sequence"/>
</dbReference>
<dbReference type="SUPFAM" id="SSF50729">
    <property type="entry name" value="PH domain-like"/>
    <property type="match status" value="1"/>
</dbReference>
<evidence type="ECO:0000259" key="7">
    <source>
        <dbReference type="PROSITE" id="PS51783"/>
    </source>
</evidence>
<name>E4X0F7_OIKDI</name>
<dbReference type="InterPro" id="IPR036322">
    <property type="entry name" value="WD40_repeat_dom_sf"/>
</dbReference>
<evidence type="ECO:0008006" key="10">
    <source>
        <dbReference type="Google" id="ProtNLM"/>
    </source>
</evidence>
<dbReference type="PROSITE" id="PS50197">
    <property type="entry name" value="BEACH"/>
    <property type="match status" value="1"/>
</dbReference>
<dbReference type="InterPro" id="IPR046852">
    <property type="entry name" value="Neurobeachin_a-sol"/>
</dbReference>
<dbReference type="PANTHER" id="PTHR13743">
    <property type="entry name" value="BEIGE/BEACH-RELATED"/>
    <property type="match status" value="1"/>
</dbReference>
<dbReference type="Pfam" id="PF06469">
    <property type="entry name" value="DUF1088"/>
    <property type="match status" value="1"/>
</dbReference>
<dbReference type="InterPro" id="IPR015943">
    <property type="entry name" value="WD40/YVTN_repeat-like_dom_sf"/>
</dbReference>
<dbReference type="SUPFAM" id="SSF50978">
    <property type="entry name" value="WD40 repeat-like"/>
    <property type="match status" value="1"/>
</dbReference>
<dbReference type="EMBL" id="FN653020">
    <property type="protein sequence ID" value="CBY23256.1"/>
    <property type="molecule type" value="Genomic_DNA"/>
</dbReference>
<dbReference type="SUPFAM" id="SSF81837">
    <property type="entry name" value="BEACH domain"/>
    <property type="match status" value="1"/>
</dbReference>
<dbReference type="InterPro" id="IPR036372">
    <property type="entry name" value="BEACH_dom_sf"/>
</dbReference>
<dbReference type="CDD" id="cd01201">
    <property type="entry name" value="PH_BEACH"/>
    <property type="match status" value="1"/>
</dbReference>
<feature type="region of interest" description="Disordered" evidence="5">
    <location>
        <begin position="1512"/>
        <end position="1574"/>
    </location>
</feature>
<reference evidence="8" key="1">
    <citation type="journal article" date="2010" name="Science">
        <title>Plasticity of animal genome architecture unmasked by rapid evolution of a pelagic tunicate.</title>
        <authorList>
            <person name="Denoeud F."/>
            <person name="Henriet S."/>
            <person name="Mungpakdee S."/>
            <person name="Aury J.M."/>
            <person name="Da Silva C."/>
            <person name="Brinkmann H."/>
            <person name="Mikhaleva J."/>
            <person name="Olsen L.C."/>
            <person name="Jubin C."/>
            <person name="Canestro C."/>
            <person name="Bouquet J.M."/>
            <person name="Danks G."/>
            <person name="Poulain J."/>
            <person name="Campsteijn C."/>
            <person name="Adamski M."/>
            <person name="Cross I."/>
            <person name="Yadetie F."/>
            <person name="Muffato M."/>
            <person name="Louis A."/>
            <person name="Butcher S."/>
            <person name="Tsagkogeorga G."/>
            <person name="Konrad A."/>
            <person name="Singh S."/>
            <person name="Jensen M.F."/>
            <person name="Cong E.H."/>
            <person name="Eikeseth-Otteraa H."/>
            <person name="Noel B."/>
            <person name="Anthouard V."/>
            <person name="Porcel B.M."/>
            <person name="Kachouri-Lafond R."/>
            <person name="Nishino A."/>
            <person name="Ugolini M."/>
            <person name="Chourrout P."/>
            <person name="Nishida H."/>
            <person name="Aasland R."/>
            <person name="Huzurbazar S."/>
            <person name="Westhof E."/>
            <person name="Delsuc F."/>
            <person name="Lehrach H."/>
            <person name="Reinhardt R."/>
            <person name="Weissenbach J."/>
            <person name="Roy S.W."/>
            <person name="Artiguenave F."/>
            <person name="Postlethwait J.H."/>
            <person name="Manak J.R."/>
            <person name="Thompson E.M."/>
            <person name="Jaillon O."/>
            <person name="Du Pasquier L."/>
            <person name="Boudinot P."/>
            <person name="Liberles D.A."/>
            <person name="Volff J.N."/>
            <person name="Philippe H."/>
            <person name="Lenhard B."/>
            <person name="Roest Crollius H."/>
            <person name="Wincker P."/>
            <person name="Chourrout D."/>
        </authorList>
    </citation>
    <scope>NUCLEOTIDE SEQUENCE [LARGE SCALE GENOMIC DNA]</scope>
</reference>
<dbReference type="OrthoDB" id="26681at2759"/>